<dbReference type="EMBL" id="AAOW01000021">
    <property type="protein sequence ID" value="EAR60229.1"/>
    <property type="molecule type" value="Genomic_DNA"/>
</dbReference>
<dbReference type="OrthoDB" id="6154393at2"/>
<accession>A0A7U8C5E0</accession>
<proteinExistence type="predicted"/>
<name>A0A7U8C5E0_NEPCE</name>
<reference evidence="1 2" key="1">
    <citation type="submission" date="2006-02" db="EMBL/GenBank/DDBJ databases">
        <authorList>
            <person name="Pinhassi J."/>
            <person name="Pedros-Alio C."/>
            <person name="Ferriera S."/>
            <person name="Johnson J."/>
            <person name="Kravitz S."/>
            <person name="Halpern A."/>
            <person name="Remington K."/>
            <person name="Beeson K."/>
            <person name="Tran B."/>
            <person name="Rogers Y.-H."/>
            <person name="Friedman R."/>
            <person name="Venter J.C."/>
        </authorList>
    </citation>
    <scope>NUCLEOTIDE SEQUENCE [LARGE SCALE GENOMIC DNA]</scope>
    <source>
        <strain evidence="1 2">MED92</strain>
    </source>
</reference>
<evidence type="ECO:0000313" key="2">
    <source>
        <dbReference type="Proteomes" id="UP000002171"/>
    </source>
</evidence>
<evidence type="ECO:0000313" key="1">
    <source>
        <dbReference type="EMBL" id="EAR60229.1"/>
    </source>
</evidence>
<dbReference type="Proteomes" id="UP000002171">
    <property type="component" value="Unassembled WGS sequence"/>
</dbReference>
<comment type="caution">
    <text evidence="1">The sequence shown here is derived from an EMBL/GenBank/DDBJ whole genome shotgun (WGS) entry which is preliminary data.</text>
</comment>
<protein>
    <submittedName>
        <fullName evidence="1">Uncharacterized protein</fullName>
    </submittedName>
</protein>
<dbReference type="AlphaFoldDB" id="A0A7U8C5E0"/>
<keyword evidence="2" id="KW-1185">Reference proteome</keyword>
<organism evidence="1 2">
    <name type="scientific">Neptuniibacter caesariensis</name>
    <dbReference type="NCBI Taxonomy" id="207954"/>
    <lineage>
        <taxon>Bacteria</taxon>
        <taxon>Pseudomonadati</taxon>
        <taxon>Pseudomonadota</taxon>
        <taxon>Gammaproteobacteria</taxon>
        <taxon>Oceanospirillales</taxon>
        <taxon>Oceanospirillaceae</taxon>
        <taxon>Neptuniibacter</taxon>
    </lineage>
</organism>
<gene>
    <name evidence="1" type="ORF">MED92_17319</name>
</gene>
<dbReference type="RefSeq" id="WP_007021128.1">
    <property type="nucleotide sequence ID" value="NZ_CH724125.1"/>
</dbReference>
<sequence length="257" mass="29619">MQADVLLQQAFQALAVPYGFEYSCKLTKGALNCDRFLLTQHKSAFFQKADNFLLSQLALLKLPHQAQKWFLEQIENAELIHLGYEAEGCRPRCKLYLEYPLVLDSPVPTDAGRLLHRAVKWLPGDEQFVVTDYWLLELNPARLNQFVSDALNGSELSIEINRLVDKLCSEQVPMVLKVVEPDTGRYSFDLNLYDYDLKLSDVMELMDYVFDYFAIADEQRKAFLDRNKDKTLGHIAAGVSRQGEFFLTLYFGVEERK</sequence>